<accession>A0ABV1KAX1</accession>
<protein>
    <submittedName>
        <fullName evidence="1">DUF885 domain-containing protein</fullName>
    </submittedName>
</protein>
<proteinExistence type="predicted"/>
<name>A0ABV1KAX1_9PSEU</name>
<evidence type="ECO:0000313" key="2">
    <source>
        <dbReference type="Proteomes" id="UP001494902"/>
    </source>
</evidence>
<gene>
    <name evidence="1" type="ORF">WIS52_14195</name>
</gene>
<dbReference type="EMBL" id="JBEDNQ010000005">
    <property type="protein sequence ID" value="MEQ3551622.1"/>
    <property type="molecule type" value="Genomic_DNA"/>
</dbReference>
<reference evidence="1 2" key="1">
    <citation type="submission" date="2024-03" db="EMBL/GenBank/DDBJ databases">
        <title>Draft genome sequence of Pseudonocardia nematodicida JCM 31783.</title>
        <authorList>
            <person name="Butdee W."/>
            <person name="Duangmal K."/>
        </authorList>
    </citation>
    <scope>NUCLEOTIDE SEQUENCE [LARGE SCALE GENOMIC DNA]</scope>
    <source>
        <strain evidence="1 2">JCM 31783</strain>
    </source>
</reference>
<comment type="caution">
    <text evidence="1">The sequence shown here is derived from an EMBL/GenBank/DDBJ whole genome shotgun (WGS) entry which is preliminary data.</text>
</comment>
<sequence length="449" mass="48621">MPLERWVRAATALASRLDRLRPGVLDGPAPYPDVVRRVADEPRPDPRDLVAEAVRLRREIADAGPVPGADHLDAQLVALHCQARLLAGERVGHLAQVYALYGVLPRRSEPDVHAEVHRRLADLLPGRGPVAARMQAYRENDLVPADRLGPAARAIAAELRRRTGDALGLPPGEHADLDVVGERPWTAFTRYRGGFRSRITLSTGARVRAGQLLPLLAHEAYPGHHTQYCRAEVATHRFPELGLRLVHSPQALIAEGAAEAAASVLPGSGWGRVAEHALAGAGVRLDGDLAERVEAELEGLAGVRQEAALMRHVDGAGPDEVVAHLSHRLLVPEERARRMLDFLDHPQWRSYPVTYAEGAPLVRNWLSRHSGGPVAGLRVLLDTPVLPADLLDVPITDGGDTPPNHSVPERVPTAGLLRSPRHECDERSATVRVAAGDADVGRYPAHGER</sequence>
<dbReference type="Proteomes" id="UP001494902">
    <property type="component" value="Unassembled WGS sequence"/>
</dbReference>
<dbReference type="RefSeq" id="WP_349298695.1">
    <property type="nucleotide sequence ID" value="NZ_JBEDNQ010000005.1"/>
</dbReference>
<organism evidence="1 2">
    <name type="scientific">Pseudonocardia nematodicida</name>
    <dbReference type="NCBI Taxonomy" id="1206997"/>
    <lineage>
        <taxon>Bacteria</taxon>
        <taxon>Bacillati</taxon>
        <taxon>Actinomycetota</taxon>
        <taxon>Actinomycetes</taxon>
        <taxon>Pseudonocardiales</taxon>
        <taxon>Pseudonocardiaceae</taxon>
        <taxon>Pseudonocardia</taxon>
    </lineage>
</organism>
<evidence type="ECO:0000313" key="1">
    <source>
        <dbReference type="EMBL" id="MEQ3551622.1"/>
    </source>
</evidence>
<keyword evidence="2" id="KW-1185">Reference proteome</keyword>